<evidence type="ECO:0000313" key="3">
    <source>
        <dbReference type="Proteomes" id="UP000654670"/>
    </source>
</evidence>
<proteinExistence type="predicted"/>
<organism evidence="2 3">
    <name type="scientific">Sporolactobacillus putidus</name>
    <dbReference type="NCBI Taxonomy" id="492735"/>
    <lineage>
        <taxon>Bacteria</taxon>
        <taxon>Bacillati</taxon>
        <taxon>Bacillota</taxon>
        <taxon>Bacilli</taxon>
        <taxon>Bacillales</taxon>
        <taxon>Sporolactobacillaceae</taxon>
        <taxon>Sporolactobacillus</taxon>
    </lineage>
</organism>
<dbReference type="InterPro" id="IPR050266">
    <property type="entry name" value="AB_hydrolase_sf"/>
</dbReference>
<dbReference type="Pfam" id="PF00561">
    <property type="entry name" value="Abhydrolase_1"/>
    <property type="match status" value="1"/>
</dbReference>
<dbReference type="InterPro" id="IPR029058">
    <property type="entry name" value="AB_hydrolase_fold"/>
</dbReference>
<dbReference type="SUPFAM" id="SSF53474">
    <property type="entry name" value="alpha/beta-Hydrolases"/>
    <property type="match status" value="1"/>
</dbReference>
<feature type="domain" description="AB hydrolase-1" evidence="1">
    <location>
        <begin position="23"/>
        <end position="252"/>
    </location>
</feature>
<reference evidence="2" key="2">
    <citation type="submission" date="2020-09" db="EMBL/GenBank/DDBJ databases">
        <authorList>
            <person name="Sun Q."/>
            <person name="Ohkuma M."/>
        </authorList>
    </citation>
    <scope>NUCLEOTIDE SEQUENCE</scope>
    <source>
        <strain evidence="2">JCM 15325</strain>
    </source>
</reference>
<dbReference type="Gene3D" id="3.40.50.1820">
    <property type="entry name" value="alpha/beta hydrolase"/>
    <property type="match status" value="1"/>
</dbReference>
<dbReference type="InterPro" id="IPR000073">
    <property type="entry name" value="AB_hydrolase_1"/>
</dbReference>
<comment type="caution">
    <text evidence="2">The sequence shown here is derived from an EMBL/GenBank/DDBJ whole genome shotgun (WGS) entry which is preliminary data.</text>
</comment>
<evidence type="ECO:0000259" key="1">
    <source>
        <dbReference type="Pfam" id="PF00561"/>
    </source>
</evidence>
<evidence type="ECO:0000313" key="2">
    <source>
        <dbReference type="EMBL" id="GGL50529.1"/>
    </source>
</evidence>
<dbReference type="InterPro" id="IPR036388">
    <property type="entry name" value="WH-like_DNA-bd_sf"/>
</dbReference>
<dbReference type="Gene3D" id="1.10.10.10">
    <property type="entry name" value="Winged helix-like DNA-binding domain superfamily/Winged helix DNA-binding domain"/>
    <property type="match status" value="1"/>
</dbReference>
<gene>
    <name evidence="2" type="ORF">GCM10007968_13430</name>
</gene>
<accession>A0A917S1G9</accession>
<dbReference type="PRINTS" id="PR00111">
    <property type="entry name" value="ABHYDROLASE"/>
</dbReference>
<keyword evidence="3" id="KW-1185">Reference proteome</keyword>
<dbReference type="AlphaFoldDB" id="A0A917S1G9"/>
<reference evidence="2" key="1">
    <citation type="journal article" date="2014" name="Int. J. Syst. Evol. Microbiol.">
        <title>Complete genome sequence of Corynebacterium casei LMG S-19264T (=DSM 44701T), isolated from a smear-ripened cheese.</title>
        <authorList>
            <consortium name="US DOE Joint Genome Institute (JGI-PGF)"/>
            <person name="Walter F."/>
            <person name="Albersmeier A."/>
            <person name="Kalinowski J."/>
            <person name="Ruckert C."/>
        </authorList>
    </citation>
    <scope>NUCLEOTIDE SEQUENCE</scope>
    <source>
        <strain evidence="2">JCM 15325</strain>
    </source>
</reference>
<dbReference type="EMBL" id="BMOK01000004">
    <property type="protein sequence ID" value="GGL50529.1"/>
    <property type="molecule type" value="Genomic_DNA"/>
</dbReference>
<dbReference type="Proteomes" id="UP000654670">
    <property type="component" value="Unassembled WGS sequence"/>
</dbReference>
<sequence>MTMLAIEDYRLYYNYRFIDSDHPTLFLIHGLSQDSELWNTFISYIDPSFNVVTYDFSGHGQTTQSTGRVTFKWLIREAVTLIHKLHLKHIHLIGNYFGGLLAVWIAERCIDKVDSLSLFSTPFFVPKGSFKQELRYMGHLIQTDRPMLGKVFAMRAVHPATPAKSKYILRSFHHMSTRIFLDILTECERANDFFEFAVLDNLQALHLPILFLYGEYDNLMPQNLAIAFTAMVPNSRGFVIPGAGRHFVIDDPPATANLVNKFILEDQSPVPMTPMYENYMDHFKKVIMEGYRQSLQKPCALQIQVMSKDFRVTWKGLPVEGTWNQRHAKELLLFLVMNGGTVTRDQIIDILIPEVPVVQAKSRLRVALAHLNKLFREHSDPSLRHILIISRTAITLNTEVSCDLTEFLESVEQLKKGAASLSDQAKEFVHLTELYHPEFLVSLGGEWLNACIEQLDRDLGLAMRELIQQLQNEGLNAMTRSVLSAGKNVEPYEGFCEDTMRLQNHGKNLKNAK</sequence>
<name>A0A917S1G9_9BACL</name>
<protein>
    <recommendedName>
        <fullName evidence="1">AB hydrolase-1 domain-containing protein</fullName>
    </recommendedName>
</protein>
<dbReference type="PANTHER" id="PTHR43798">
    <property type="entry name" value="MONOACYLGLYCEROL LIPASE"/>
    <property type="match status" value="1"/>
</dbReference>